<gene>
    <name evidence="1" type="ORF">GCM10007874_45690</name>
</gene>
<name>A0ABQ6CTH3_9HYPH</name>
<reference evidence="2" key="1">
    <citation type="journal article" date="2019" name="Int. J. Syst. Evol. Microbiol.">
        <title>The Global Catalogue of Microorganisms (GCM) 10K type strain sequencing project: providing services to taxonomists for standard genome sequencing and annotation.</title>
        <authorList>
            <consortium name="The Broad Institute Genomics Platform"/>
            <consortium name="The Broad Institute Genome Sequencing Center for Infectious Disease"/>
            <person name="Wu L."/>
            <person name="Ma J."/>
        </authorList>
    </citation>
    <scope>NUCLEOTIDE SEQUENCE [LARGE SCALE GENOMIC DNA]</scope>
    <source>
        <strain evidence="2">NBRC 101365</strain>
    </source>
</reference>
<organism evidence="1 2">
    <name type="scientific">Labrys miyagiensis</name>
    <dbReference type="NCBI Taxonomy" id="346912"/>
    <lineage>
        <taxon>Bacteria</taxon>
        <taxon>Pseudomonadati</taxon>
        <taxon>Pseudomonadota</taxon>
        <taxon>Alphaproteobacteria</taxon>
        <taxon>Hyphomicrobiales</taxon>
        <taxon>Xanthobacteraceae</taxon>
        <taxon>Labrys</taxon>
    </lineage>
</organism>
<keyword evidence="2" id="KW-1185">Reference proteome</keyword>
<evidence type="ECO:0000313" key="2">
    <source>
        <dbReference type="Proteomes" id="UP001156882"/>
    </source>
</evidence>
<protein>
    <submittedName>
        <fullName evidence="1">Uncharacterized protein</fullName>
    </submittedName>
</protein>
<evidence type="ECO:0000313" key="1">
    <source>
        <dbReference type="EMBL" id="GLS21552.1"/>
    </source>
</evidence>
<sequence>MKNDEIGRLTELILILTKKVDELTGLVQASERNAAERHALFMNIEDSDENAEDEEISETLLEIPPGMRKFLPKGS</sequence>
<dbReference type="EMBL" id="BSPC01000051">
    <property type="protein sequence ID" value="GLS21552.1"/>
    <property type="molecule type" value="Genomic_DNA"/>
</dbReference>
<proteinExistence type="predicted"/>
<dbReference type="RefSeq" id="WP_284314568.1">
    <property type="nucleotide sequence ID" value="NZ_BSPC01000051.1"/>
</dbReference>
<accession>A0ABQ6CTH3</accession>
<comment type="caution">
    <text evidence="1">The sequence shown here is derived from an EMBL/GenBank/DDBJ whole genome shotgun (WGS) entry which is preliminary data.</text>
</comment>
<dbReference type="Proteomes" id="UP001156882">
    <property type="component" value="Unassembled WGS sequence"/>
</dbReference>